<feature type="region of interest" description="Disordered" evidence="1">
    <location>
        <begin position="1330"/>
        <end position="1354"/>
    </location>
</feature>
<dbReference type="InterPro" id="IPR024535">
    <property type="entry name" value="RHGA/B-epi-like_pectate_lyase"/>
</dbReference>
<gene>
    <name evidence="3" type="ORF">S40285_08719</name>
</gene>
<dbReference type="InterPro" id="IPR012334">
    <property type="entry name" value="Pectin_lyas_fold"/>
</dbReference>
<accession>A0A084R0I5</accession>
<sequence length="1534" mass="165859">MASAVTGEIVTSITMPDGPVGSAPPLPRGTPQPPPPYAQGHANNERSRFAPDRHNITGPRVGDSGASRSAHISATNADGYWLSEFGPLGTSPFAPDGYQFFRNVKDFGAVGDGSTDDTEAINRAAAAFSISNTEDLRCGEDCGSTTTLSAVVYFPPGDYVISSPIIQYYYTQFVGNPEARARIVGSEDFEGIALFDANVYIPDGNGDQWYVNQSNFFRQIRNFVFDMTRMPRHNYQHDQEYVPAGIHWQVGQATSITNCHFEMPLSDAEGATTAIGIFMENGSGGTVDSLSFFGGNIGFLAGSQQFTASNLQFTLCLTAIRHEWNWGFVWKNIQVTAAYIAIDCTAFSETTDPPQGTGSITVLDSHFNGVPYGITLARQNNQQPNIVLENLLVENSESVVMISGGETLLPGSGGALYFSNWASGYQIDSDGIGGRRSGFMDVRPNKPQSLLENGRYFLRPKPQYPGTRPVVITEEGVSNDGTGDQSSAINRILSANVNNIVFFPAGVYLVEETIEIPRGARIIGSGWSTIMGTGSRFEDENDPHVMIRVGRPGDVGSVEITDMLFTVKGATAGAILMEWNIHEDGQGSAAMWDSHFRVGGNAGSNLLLDDCPARSGSVDRGCMAADMLLHMTPESSAYFYNVWVWVADHDLDDPNNRFATVGPGGIPENSVVEISVYAGRGVLIESQGPTWLWGCGSEHAQLYQWQLLNARNIFMGHMQTETPYYQAEPDALEPYETGSWPGDPSFDHCDEDDNICLKAWALRVINSTDIFLYGLGFYSFFDGFTLGCAPEEQCQQSLIETNYAGNLFMYNIFTKGNIEIVSPRGNLPPVWFNDTTRNGYTSNIAAYLALARPDAREIGSGDEDGSSGGTDIVYIDPIIWDTTGTPTIQCIPPCTYVLPPSLLDTPTTIVLPPITTSLEVGWFTPTTYEGSDGDTTTTTVFVRITQTTTLRPPPITTTRIEIWNEIIDDNVNSTVITARSSVPVPPFTVVDDPDPLDDGRTNPPVTRTITPPPWPWPTNEQPTTGPTSPRPTTTTSSTPGDDDDDDDDNDDDDDDIGIIPIVHTRGPPRPTCRGGGCGSSCVIFCERPCLLFCPPGSGGGADDGFIAPNNPNSPPPGTPTSSCEVETFSDCNTFCTATPTSTCTSSCSQVIGCDTTGTDIAATITPAPAGTRRPGSDWNTDEPFDNLVSSAQSVVGYLDDLGYFDLTAGPGGPGDDDDPGVCTSYLSTSICTTVGGSRSCTTDSWCSPTPIEWPPWPSVPSTAECSDTRDTCIRTTWFTRCFRSGEARATGAAGLDARAGPADTEAIVTETFPSPVAKKTSVPVAEERIAARAEESSEPSGNEPFVADTPAEQESSLEVAAVNTTWAELELLKRQDPACQVIPFCDLCARVFETPCLQFGIMTESRGSSVRVYVDIWEDGEYVCGFAAECSSSDTTDCDSGIIDCEGDRGAEFMMNRITYWNDDAGFGPIVNYLDLVVDDDIFLCSSFICTRDEWWAEQWCDSRSAGARVSSENLLELAAHRAEDAEYRAFKHF</sequence>
<dbReference type="HOGENOM" id="CLU_002540_0_0_1"/>
<dbReference type="SUPFAM" id="SSF51126">
    <property type="entry name" value="Pectin lyase-like"/>
    <property type="match status" value="2"/>
</dbReference>
<dbReference type="CDD" id="cd23668">
    <property type="entry name" value="GH55_beta13glucanase-like"/>
    <property type="match status" value="1"/>
</dbReference>
<dbReference type="OMA" id="AIDCTAF"/>
<dbReference type="Proteomes" id="UP000028524">
    <property type="component" value="Unassembled WGS sequence"/>
</dbReference>
<dbReference type="Gene3D" id="2.160.20.10">
    <property type="entry name" value="Single-stranded right-handed beta-helix, Pectin lyase-like"/>
    <property type="match status" value="2"/>
</dbReference>
<feature type="region of interest" description="Disordered" evidence="1">
    <location>
        <begin position="983"/>
        <end position="1072"/>
    </location>
</feature>
<dbReference type="InParanoid" id="A0A084R0I5"/>
<evidence type="ECO:0000259" key="2">
    <source>
        <dbReference type="Pfam" id="PF12708"/>
    </source>
</evidence>
<dbReference type="PANTHER" id="PTHR33928">
    <property type="entry name" value="POLYGALACTURONASE QRT3"/>
    <property type="match status" value="1"/>
</dbReference>
<feature type="compositionally biased region" description="Low complexity" evidence="1">
    <location>
        <begin position="1017"/>
        <end position="1039"/>
    </location>
</feature>
<dbReference type="PANTHER" id="PTHR33928:SF2">
    <property type="entry name" value="PECTATE LYASE SUPERFAMILY PROTEIN DOMAIN-CONTAINING PROTEIN-RELATED"/>
    <property type="match status" value="1"/>
</dbReference>
<dbReference type="OrthoDB" id="1046782at2759"/>
<feature type="domain" description="Rhamnogalacturonase A/B/Epimerase-like pectate lyase" evidence="2">
    <location>
        <begin position="472"/>
        <end position="531"/>
    </location>
</feature>
<dbReference type="GO" id="GO:0004650">
    <property type="term" value="F:polygalacturonase activity"/>
    <property type="evidence" value="ECO:0007669"/>
    <property type="project" value="InterPro"/>
</dbReference>
<evidence type="ECO:0000256" key="1">
    <source>
        <dbReference type="SAM" id="MobiDB-lite"/>
    </source>
</evidence>
<proteinExistence type="predicted"/>
<feature type="compositionally biased region" description="Acidic residues" evidence="1">
    <location>
        <begin position="1040"/>
        <end position="1056"/>
    </location>
</feature>
<evidence type="ECO:0000313" key="3">
    <source>
        <dbReference type="EMBL" id="KFA69720.1"/>
    </source>
</evidence>
<dbReference type="InterPro" id="IPR011050">
    <property type="entry name" value="Pectin_lyase_fold/virulence"/>
</dbReference>
<dbReference type="Pfam" id="PF12708">
    <property type="entry name" value="Pect-lyase_RHGA_epim"/>
    <property type="match status" value="2"/>
</dbReference>
<organism evidence="3 4">
    <name type="scientific">Stachybotrys chlorohalonatus (strain IBT 40285)</name>
    <dbReference type="NCBI Taxonomy" id="1283841"/>
    <lineage>
        <taxon>Eukaryota</taxon>
        <taxon>Fungi</taxon>
        <taxon>Dikarya</taxon>
        <taxon>Ascomycota</taxon>
        <taxon>Pezizomycotina</taxon>
        <taxon>Sordariomycetes</taxon>
        <taxon>Hypocreomycetidae</taxon>
        <taxon>Hypocreales</taxon>
        <taxon>Stachybotryaceae</taxon>
        <taxon>Stachybotrys</taxon>
    </lineage>
</organism>
<feature type="domain" description="Rhamnogalacturonase A/B/Epimerase-like pectate lyase" evidence="2">
    <location>
        <begin position="101"/>
        <end position="342"/>
    </location>
</feature>
<feature type="compositionally biased region" description="Pro residues" evidence="1">
    <location>
        <begin position="22"/>
        <end position="37"/>
    </location>
</feature>
<dbReference type="InterPro" id="IPR039279">
    <property type="entry name" value="QRT3-like"/>
</dbReference>
<protein>
    <recommendedName>
        <fullName evidence="2">Rhamnogalacturonase A/B/Epimerase-like pectate lyase domain-containing protein</fullName>
    </recommendedName>
</protein>
<dbReference type="STRING" id="1283841.A0A084R0I5"/>
<dbReference type="EMBL" id="KL659369">
    <property type="protein sequence ID" value="KFA69720.1"/>
    <property type="molecule type" value="Genomic_DNA"/>
</dbReference>
<reference evidence="3 4" key="1">
    <citation type="journal article" date="2014" name="BMC Genomics">
        <title>Comparative genome sequencing reveals chemotype-specific gene clusters in the toxigenic black mold Stachybotrys.</title>
        <authorList>
            <person name="Semeiks J."/>
            <person name="Borek D."/>
            <person name="Otwinowski Z."/>
            <person name="Grishin N.V."/>
        </authorList>
    </citation>
    <scope>NUCLEOTIDE SEQUENCE [LARGE SCALE GENOMIC DNA]</scope>
    <source>
        <strain evidence="3 4">IBT 40285</strain>
    </source>
</reference>
<name>A0A084R0I5_STAC4</name>
<keyword evidence="4" id="KW-1185">Reference proteome</keyword>
<feature type="compositionally biased region" description="Basic and acidic residues" evidence="1">
    <location>
        <begin position="43"/>
        <end position="55"/>
    </location>
</feature>
<evidence type="ECO:0000313" key="4">
    <source>
        <dbReference type="Proteomes" id="UP000028524"/>
    </source>
</evidence>
<feature type="region of interest" description="Disordered" evidence="1">
    <location>
        <begin position="1"/>
        <end position="68"/>
    </location>
</feature>